<organism evidence="2 3">
    <name type="scientific">Catenaria anguillulae PL171</name>
    <dbReference type="NCBI Taxonomy" id="765915"/>
    <lineage>
        <taxon>Eukaryota</taxon>
        <taxon>Fungi</taxon>
        <taxon>Fungi incertae sedis</taxon>
        <taxon>Blastocladiomycota</taxon>
        <taxon>Blastocladiomycetes</taxon>
        <taxon>Blastocladiales</taxon>
        <taxon>Catenariaceae</taxon>
        <taxon>Catenaria</taxon>
    </lineage>
</organism>
<reference evidence="2 3" key="1">
    <citation type="submission" date="2016-07" db="EMBL/GenBank/DDBJ databases">
        <title>Pervasive Adenine N6-methylation of Active Genes in Fungi.</title>
        <authorList>
            <consortium name="DOE Joint Genome Institute"/>
            <person name="Mondo S.J."/>
            <person name="Dannebaum R.O."/>
            <person name="Kuo R.C."/>
            <person name="Labutti K."/>
            <person name="Haridas S."/>
            <person name="Kuo A."/>
            <person name="Salamov A."/>
            <person name="Ahrendt S.R."/>
            <person name="Lipzen A."/>
            <person name="Sullivan W."/>
            <person name="Andreopoulos W.B."/>
            <person name="Clum A."/>
            <person name="Lindquist E."/>
            <person name="Daum C."/>
            <person name="Ramamoorthy G.K."/>
            <person name="Gryganskyi A."/>
            <person name="Culley D."/>
            <person name="Magnuson J.K."/>
            <person name="James T.Y."/>
            <person name="O'Malley M.A."/>
            <person name="Stajich J.E."/>
            <person name="Spatafora J.W."/>
            <person name="Visel A."/>
            <person name="Grigoriev I.V."/>
        </authorList>
    </citation>
    <scope>NUCLEOTIDE SEQUENCE [LARGE SCALE GENOMIC DNA]</scope>
    <source>
        <strain evidence="2 3">PL171</strain>
    </source>
</reference>
<evidence type="ECO:0000313" key="3">
    <source>
        <dbReference type="Proteomes" id="UP000193411"/>
    </source>
</evidence>
<evidence type="ECO:0000313" key="2">
    <source>
        <dbReference type="EMBL" id="ORZ37686.1"/>
    </source>
</evidence>
<proteinExistence type="predicted"/>
<sequence>MTGQPPTTQGPPNAHLYQTRPRRLSRRHFISGNKFYMANSLWRRWRRKELHDTTTTAARSIAS</sequence>
<name>A0A1Y2HSU2_9FUNG</name>
<gene>
    <name evidence="2" type="ORF">BCR44DRAFT_1429740</name>
</gene>
<dbReference type="AlphaFoldDB" id="A0A1Y2HSU2"/>
<dbReference type="Proteomes" id="UP000193411">
    <property type="component" value="Unassembled WGS sequence"/>
</dbReference>
<feature type="region of interest" description="Disordered" evidence="1">
    <location>
        <begin position="1"/>
        <end position="22"/>
    </location>
</feature>
<comment type="caution">
    <text evidence="2">The sequence shown here is derived from an EMBL/GenBank/DDBJ whole genome shotgun (WGS) entry which is preliminary data.</text>
</comment>
<keyword evidence="3" id="KW-1185">Reference proteome</keyword>
<feature type="non-terminal residue" evidence="2">
    <location>
        <position position="63"/>
    </location>
</feature>
<feature type="compositionally biased region" description="Low complexity" evidence="1">
    <location>
        <begin position="1"/>
        <end position="12"/>
    </location>
</feature>
<dbReference type="EMBL" id="MCFL01000011">
    <property type="protein sequence ID" value="ORZ37686.1"/>
    <property type="molecule type" value="Genomic_DNA"/>
</dbReference>
<evidence type="ECO:0000256" key="1">
    <source>
        <dbReference type="SAM" id="MobiDB-lite"/>
    </source>
</evidence>
<accession>A0A1Y2HSU2</accession>
<protein>
    <submittedName>
        <fullName evidence="2">Uncharacterized protein</fullName>
    </submittedName>
</protein>